<dbReference type="AlphaFoldDB" id="A0AAE0BKE8"/>
<sequence>MLETGSGRTSFPSWNQLGLSREELYLEGTLFSGQSFRWSEHDGEFVGVLRSHVYSLTYDAKHQVIFRCLETVQKAPLDPDGDITSHREVLLEFFNGDVDLQGLAAEWRHRDENFAAKLPRFCGLRTLRVEVLEAIISFICSSNNNIKRISLMVERLCALFAENRIPSVTLHAYYRFPTLPQLATVTEAALRSIGFGFRAPFVVQAVEKLLDLGGVPWALALRREEVSREEARQALQQLAGVGPKVADCICMCSLQKHDAVPVDTHCWQLIRRDYLEELRLAASLTAKRYEQIGTFFRQRFGPWAGWAFMHLFAAELTRFKPERTQAHASPAPSAPRKRQLCGRLKSDTLPVRSIYFSADTTESEPNGSPPVT</sequence>
<dbReference type="GO" id="GO:0034039">
    <property type="term" value="F:8-oxo-7,8-dihydroguanine DNA N-glycosylase activity"/>
    <property type="evidence" value="ECO:0007669"/>
    <property type="project" value="TreeGrafter"/>
</dbReference>
<dbReference type="GO" id="GO:0006285">
    <property type="term" value="P:base-excision repair, AP site formation"/>
    <property type="evidence" value="ECO:0007669"/>
    <property type="project" value="TreeGrafter"/>
</dbReference>
<dbReference type="Gene3D" id="1.10.340.30">
    <property type="entry name" value="Hypothetical protein, domain 2"/>
    <property type="match status" value="1"/>
</dbReference>
<dbReference type="EMBL" id="LGRX02034331">
    <property type="protein sequence ID" value="KAK3238112.1"/>
    <property type="molecule type" value="Genomic_DNA"/>
</dbReference>
<dbReference type="CDD" id="cd00056">
    <property type="entry name" value="ENDO3c"/>
    <property type="match status" value="1"/>
</dbReference>
<evidence type="ECO:0000256" key="1">
    <source>
        <dbReference type="ARBA" id="ARBA00010679"/>
    </source>
</evidence>
<dbReference type="Pfam" id="PF07934">
    <property type="entry name" value="OGG_N"/>
    <property type="match status" value="1"/>
</dbReference>
<protein>
    <recommendedName>
        <fullName evidence="2">DNA-(apurinic or apyrimidinic site) lyase</fullName>
        <ecNumber evidence="2">4.2.99.18</ecNumber>
    </recommendedName>
</protein>
<reference evidence="11 12" key="1">
    <citation type="journal article" date="2015" name="Genome Biol. Evol.">
        <title>Comparative Genomics of a Bacterivorous Green Alga Reveals Evolutionary Causalities and Consequences of Phago-Mixotrophic Mode of Nutrition.</title>
        <authorList>
            <person name="Burns J.A."/>
            <person name="Paasch A."/>
            <person name="Narechania A."/>
            <person name="Kim E."/>
        </authorList>
    </citation>
    <scope>NUCLEOTIDE SEQUENCE [LARGE SCALE GENOMIC DNA]</scope>
    <source>
        <strain evidence="11 12">PLY_AMNH</strain>
    </source>
</reference>
<keyword evidence="8" id="KW-0326">Glycosidase</keyword>
<dbReference type="PANTHER" id="PTHR10242:SF2">
    <property type="entry name" value="N-GLYCOSYLASE_DNA LYASE"/>
    <property type="match status" value="1"/>
</dbReference>
<dbReference type="EC" id="4.2.99.18" evidence="2"/>
<dbReference type="InterPro" id="IPR052054">
    <property type="entry name" value="Oxidative_DNA_repair_enzyme"/>
</dbReference>
<dbReference type="Pfam" id="PF00730">
    <property type="entry name" value="HhH-GPD"/>
    <property type="match status" value="1"/>
</dbReference>
<evidence type="ECO:0000256" key="4">
    <source>
        <dbReference type="ARBA" id="ARBA00022801"/>
    </source>
</evidence>
<evidence type="ECO:0000313" key="12">
    <source>
        <dbReference type="Proteomes" id="UP001190700"/>
    </source>
</evidence>
<dbReference type="GO" id="GO:0003684">
    <property type="term" value="F:damaged DNA binding"/>
    <property type="evidence" value="ECO:0007669"/>
    <property type="project" value="InterPro"/>
</dbReference>
<dbReference type="Gene3D" id="3.30.310.40">
    <property type="match status" value="1"/>
</dbReference>
<dbReference type="Proteomes" id="UP001190700">
    <property type="component" value="Unassembled WGS sequence"/>
</dbReference>
<dbReference type="InterPro" id="IPR003265">
    <property type="entry name" value="HhH-GPD_domain"/>
</dbReference>
<keyword evidence="7" id="KW-0511">Multifunctional enzyme</keyword>
<keyword evidence="12" id="KW-1185">Reference proteome</keyword>
<feature type="domain" description="HhH-GPD" evidence="10">
    <location>
        <begin position="140"/>
        <end position="315"/>
    </location>
</feature>
<evidence type="ECO:0000259" key="10">
    <source>
        <dbReference type="SMART" id="SM00478"/>
    </source>
</evidence>
<organism evidence="11 12">
    <name type="scientific">Cymbomonas tetramitiformis</name>
    <dbReference type="NCBI Taxonomy" id="36881"/>
    <lineage>
        <taxon>Eukaryota</taxon>
        <taxon>Viridiplantae</taxon>
        <taxon>Chlorophyta</taxon>
        <taxon>Pyramimonadophyceae</taxon>
        <taxon>Pyramimonadales</taxon>
        <taxon>Pyramimonadaceae</taxon>
        <taxon>Cymbomonas</taxon>
    </lineage>
</organism>
<dbReference type="InterPro" id="IPR011257">
    <property type="entry name" value="DNA_glycosylase"/>
</dbReference>
<keyword evidence="6" id="KW-0456">Lyase</keyword>
<dbReference type="GO" id="GO:0005634">
    <property type="term" value="C:nucleus"/>
    <property type="evidence" value="ECO:0007669"/>
    <property type="project" value="TreeGrafter"/>
</dbReference>
<dbReference type="Gene3D" id="1.10.1670.10">
    <property type="entry name" value="Helix-hairpin-Helix base-excision DNA repair enzymes (C-terminal)"/>
    <property type="match status" value="1"/>
</dbReference>
<dbReference type="GO" id="GO:0140078">
    <property type="term" value="F:class I DNA-(apurinic or apyrimidinic site) endonuclease activity"/>
    <property type="evidence" value="ECO:0007669"/>
    <property type="project" value="UniProtKB-EC"/>
</dbReference>
<comment type="similarity">
    <text evidence="1">Belongs to the type-1 OGG1 family.</text>
</comment>
<evidence type="ECO:0000256" key="6">
    <source>
        <dbReference type="ARBA" id="ARBA00023239"/>
    </source>
</evidence>
<dbReference type="InterPro" id="IPR023170">
    <property type="entry name" value="HhH_base_excis_C"/>
</dbReference>
<keyword evidence="4" id="KW-0378">Hydrolase</keyword>
<evidence type="ECO:0000313" key="11">
    <source>
        <dbReference type="EMBL" id="KAK3238112.1"/>
    </source>
</evidence>
<comment type="caution">
    <text evidence="11">The sequence shown here is derived from an EMBL/GenBank/DDBJ whole genome shotgun (WGS) entry which is preliminary data.</text>
</comment>
<proteinExistence type="inferred from homology"/>
<dbReference type="InterPro" id="IPR012904">
    <property type="entry name" value="OGG_N"/>
</dbReference>
<dbReference type="PANTHER" id="PTHR10242">
    <property type="entry name" value="8-OXOGUANINE DNA GLYCOSYLASE"/>
    <property type="match status" value="1"/>
</dbReference>
<evidence type="ECO:0000256" key="5">
    <source>
        <dbReference type="ARBA" id="ARBA00023204"/>
    </source>
</evidence>
<evidence type="ECO:0000256" key="9">
    <source>
        <dbReference type="ARBA" id="ARBA00044632"/>
    </source>
</evidence>
<comment type="catalytic activity">
    <reaction evidence="9">
        <text>2'-deoxyribonucleotide-(2'-deoxyribose 5'-phosphate)-2'-deoxyribonucleotide-DNA = a 3'-end 2'-deoxyribonucleotide-(2,3-dehydro-2,3-deoxyribose 5'-phosphate)-DNA + a 5'-end 5'-phospho-2'-deoxyribonucleoside-DNA + H(+)</text>
        <dbReference type="Rhea" id="RHEA:66592"/>
        <dbReference type="Rhea" id="RHEA-COMP:13180"/>
        <dbReference type="Rhea" id="RHEA-COMP:16897"/>
        <dbReference type="Rhea" id="RHEA-COMP:17067"/>
        <dbReference type="ChEBI" id="CHEBI:15378"/>
        <dbReference type="ChEBI" id="CHEBI:136412"/>
        <dbReference type="ChEBI" id="CHEBI:157695"/>
        <dbReference type="ChEBI" id="CHEBI:167181"/>
        <dbReference type="EC" id="4.2.99.18"/>
    </reaction>
</comment>
<evidence type="ECO:0000256" key="8">
    <source>
        <dbReference type="ARBA" id="ARBA00023295"/>
    </source>
</evidence>
<evidence type="ECO:0000256" key="3">
    <source>
        <dbReference type="ARBA" id="ARBA00022763"/>
    </source>
</evidence>
<dbReference type="SUPFAM" id="SSF55945">
    <property type="entry name" value="TATA-box binding protein-like"/>
    <property type="match status" value="1"/>
</dbReference>
<evidence type="ECO:0000256" key="2">
    <source>
        <dbReference type="ARBA" id="ARBA00012720"/>
    </source>
</evidence>
<name>A0AAE0BKE8_9CHLO</name>
<accession>A0AAE0BKE8</accession>
<dbReference type="SUPFAM" id="SSF48150">
    <property type="entry name" value="DNA-glycosylase"/>
    <property type="match status" value="1"/>
</dbReference>
<dbReference type="SMART" id="SM00478">
    <property type="entry name" value="ENDO3c"/>
    <property type="match status" value="1"/>
</dbReference>
<gene>
    <name evidence="11" type="ORF">CYMTET_51861</name>
</gene>
<evidence type="ECO:0000256" key="7">
    <source>
        <dbReference type="ARBA" id="ARBA00023268"/>
    </source>
</evidence>
<dbReference type="GO" id="GO:0006289">
    <property type="term" value="P:nucleotide-excision repair"/>
    <property type="evidence" value="ECO:0007669"/>
    <property type="project" value="InterPro"/>
</dbReference>
<keyword evidence="3" id="KW-0227">DNA damage</keyword>
<keyword evidence="5" id="KW-0234">DNA repair</keyword>